<dbReference type="EMBL" id="BKCJ010279202">
    <property type="protein sequence ID" value="GEZ44041.1"/>
    <property type="molecule type" value="Genomic_DNA"/>
</dbReference>
<protein>
    <submittedName>
        <fullName evidence="7">Beta-tubulin</fullName>
    </submittedName>
</protein>
<dbReference type="InterPro" id="IPR000217">
    <property type="entry name" value="Tubulin"/>
</dbReference>
<dbReference type="PANTHER" id="PTHR11588">
    <property type="entry name" value="TUBULIN"/>
    <property type="match status" value="1"/>
</dbReference>
<keyword evidence="2" id="KW-0493">Microtubule</keyword>
<keyword evidence="3" id="KW-0547">Nucleotide-binding</keyword>
<dbReference type="InterPro" id="IPR002453">
    <property type="entry name" value="Beta_tubulin"/>
</dbReference>
<keyword evidence="4" id="KW-0342">GTP-binding</keyword>
<organism evidence="7">
    <name type="scientific">Tanacetum cinerariifolium</name>
    <name type="common">Dalmatian daisy</name>
    <name type="synonym">Chrysanthemum cinerariifolium</name>
    <dbReference type="NCBI Taxonomy" id="118510"/>
    <lineage>
        <taxon>Eukaryota</taxon>
        <taxon>Viridiplantae</taxon>
        <taxon>Streptophyta</taxon>
        <taxon>Embryophyta</taxon>
        <taxon>Tracheophyta</taxon>
        <taxon>Spermatophyta</taxon>
        <taxon>Magnoliopsida</taxon>
        <taxon>eudicotyledons</taxon>
        <taxon>Gunneridae</taxon>
        <taxon>Pentapetalae</taxon>
        <taxon>asterids</taxon>
        <taxon>campanulids</taxon>
        <taxon>Asterales</taxon>
        <taxon>Asteraceae</taxon>
        <taxon>Asteroideae</taxon>
        <taxon>Anthemideae</taxon>
        <taxon>Anthemidinae</taxon>
        <taxon>Tanacetum</taxon>
    </lineage>
</organism>
<dbReference type="GO" id="GO:0007017">
    <property type="term" value="P:microtubule-based process"/>
    <property type="evidence" value="ECO:0007669"/>
    <property type="project" value="InterPro"/>
</dbReference>
<reference evidence="7" key="1">
    <citation type="journal article" date="2019" name="Sci. Rep.">
        <title>Draft genome of Tanacetum cinerariifolium, the natural source of mosquito coil.</title>
        <authorList>
            <person name="Yamashiro T."/>
            <person name="Shiraishi A."/>
            <person name="Satake H."/>
            <person name="Nakayama K."/>
        </authorList>
    </citation>
    <scope>NUCLEOTIDE SEQUENCE</scope>
</reference>
<feature type="domain" description="Tubulin/FtsZ GTPase" evidence="6">
    <location>
        <begin position="15"/>
        <end position="79"/>
    </location>
</feature>
<dbReference type="GO" id="GO:0005874">
    <property type="term" value="C:microtubule"/>
    <property type="evidence" value="ECO:0007669"/>
    <property type="project" value="UniProtKB-KW"/>
</dbReference>
<comment type="caution">
    <text evidence="7">The sequence shown here is derived from an EMBL/GenBank/DDBJ whole genome shotgun (WGS) entry which is preliminary data.</text>
</comment>
<evidence type="ECO:0000256" key="2">
    <source>
        <dbReference type="ARBA" id="ARBA00022701"/>
    </source>
</evidence>
<evidence type="ECO:0000256" key="5">
    <source>
        <dbReference type="ARBA" id="ARBA00034296"/>
    </source>
</evidence>
<evidence type="ECO:0000313" key="7">
    <source>
        <dbReference type="EMBL" id="GEZ44041.1"/>
    </source>
</evidence>
<dbReference type="SUPFAM" id="SSF55307">
    <property type="entry name" value="Tubulin C-terminal domain-like"/>
    <property type="match status" value="1"/>
</dbReference>
<accession>A0A699IC09</accession>
<gene>
    <name evidence="7" type="ORF">Tci_516014</name>
</gene>
<dbReference type="GO" id="GO:0005525">
    <property type="term" value="F:GTP binding"/>
    <property type="evidence" value="ECO:0007669"/>
    <property type="project" value="UniProtKB-KW"/>
</dbReference>
<dbReference type="Pfam" id="PF00091">
    <property type="entry name" value="Tubulin"/>
    <property type="match status" value="1"/>
</dbReference>
<dbReference type="InterPro" id="IPR037103">
    <property type="entry name" value="Tubulin/FtsZ-like_C"/>
</dbReference>
<dbReference type="GO" id="GO:0003924">
    <property type="term" value="F:GTPase activity"/>
    <property type="evidence" value="ECO:0007669"/>
    <property type="project" value="InterPro"/>
</dbReference>
<dbReference type="PRINTS" id="PR01163">
    <property type="entry name" value="BETATUBULIN"/>
</dbReference>
<sequence length="183" mass="20346">KTLATGGYLDIIKGVCHSLGGGKGSDMGTLLISKIKKEYPNRMMMTFSVFLSIKVFDTVKPYNATCSVHQLVENVVIYLVRTTGTLGRQVVRRKLDEGYDVQCLVSPRPADADFLHDWDAIVVNGVLKAVDANEKTVKHYRALTVPERTHQMRDVKNMLCAAVPHRGRYLTASVVFRGKMSTS</sequence>
<dbReference type="Gene3D" id="3.30.1330.20">
    <property type="entry name" value="Tubulin/FtsZ, C-terminal domain"/>
    <property type="match status" value="1"/>
</dbReference>
<comment type="function">
    <text evidence="5">Tubulin is the major constituent of microtubules, a cylinder consisting of laterally associated linear protofilaments composed of alpha- and beta-tubulin heterodimers. Microtubules grow by the addition of GTP-tubulin dimers to the microtubule end, where a stabilizing cap forms. Below the cap, tubulin dimers are in GDP-bound state, owing to GTPase activity of alpha-tubulin.</text>
</comment>
<dbReference type="PRINTS" id="PR01161">
    <property type="entry name" value="TUBULIN"/>
</dbReference>
<evidence type="ECO:0000256" key="1">
    <source>
        <dbReference type="ARBA" id="ARBA00009636"/>
    </source>
</evidence>
<evidence type="ECO:0000256" key="4">
    <source>
        <dbReference type="ARBA" id="ARBA00023134"/>
    </source>
</evidence>
<evidence type="ECO:0000259" key="6">
    <source>
        <dbReference type="Pfam" id="PF00091"/>
    </source>
</evidence>
<dbReference type="Gene3D" id="3.40.50.1440">
    <property type="entry name" value="Tubulin/FtsZ, GTPase domain"/>
    <property type="match status" value="1"/>
</dbReference>
<dbReference type="InterPro" id="IPR003008">
    <property type="entry name" value="Tubulin_FtsZ_GTPase"/>
</dbReference>
<evidence type="ECO:0000256" key="3">
    <source>
        <dbReference type="ARBA" id="ARBA00022741"/>
    </source>
</evidence>
<dbReference type="AlphaFoldDB" id="A0A699IC09"/>
<dbReference type="InterPro" id="IPR036525">
    <property type="entry name" value="Tubulin/FtsZ_GTPase_sf"/>
</dbReference>
<comment type="similarity">
    <text evidence="1">Belongs to the tubulin family.</text>
</comment>
<feature type="non-terminal residue" evidence="7">
    <location>
        <position position="1"/>
    </location>
</feature>
<dbReference type="InterPro" id="IPR008280">
    <property type="entry name" value="Tub_FtsZ_C"/>
</dbReference>
<dbReference type="GO" id="GO:0005200">
    <property type="term" value="F:structural constituent of cytoskeleton"/>
    <property type="evidence" value="ECO:0007669"/>
    <property type="project" value="InterPro"/>
</dbReference>
<dbReference type="SUPFAM" id="SSF52490">
    <property type="entry name" value="Tubulin nucleotide-binding domain-like"/>
    <property type="match status" value="1"/>
</dbReference>
<proteinExistence type="inferred from homology"/>
<name>A0A699IC09_TANCI</name>